<dbReference type="OrthoDB" id="5781878at2759"/>
<dbReference type="SMR" id="A0A482X7J8"/>
<evidence type="ECO:0008006" key="6">
    <source>
        <dbReference type="Google" id="ProtNLM"/>
    </source>
</evidence>
<name>A0A482X7J8_LAOST</name>
<dbReference type="Proteomes" id="UP000291343">
    <property type="component" value="Unassembled WGS sequence"/>
</dbReference>
<comment type="caution">
    <text evidence="4">The sequence shown here is derived from an EMBL/GenBank/DDBJ whole genome shotgun (WGS) entry which is preliminary data.</text>
</comment>
<evidence type="ECO:0000256" key="3">
    <source>
        <dbReference type="SAM" id="Coils"/>
    </source>
</evidence>
<keyword evidence="5" id="KW-1185">Reference proteome</keyword>
<dbReference type="Gene3D" id="2.20.100.10">
    <property type="entry name" value="Thrombospondin type-1 (TSP1) repeat"/>
    <property type="match status" value="1"/>
</dbReference>
<dbReference type="InterPro" id="IPR050439">
    <property type="entry name" value="ADAMTS_ADAMTS-like"/>
</dbReference>
<dbReference type="PANTHER" id="PTHR13723:SF313">
    <property type="entry name" value="PEPTIDASE M12B DOMAIN-CONTAINING PROTEIN"/>
    <property type="match status" value="1"/>
</dbReference>
<dbReference type="PANTHER" id="PTHR13723">
    <property type="entry name" value="ADAMTS A DISINTEGRIN AND METALLOPROTEASE WITH THROMBOSPONDIN MOTIFS PROTEASE"/>
    <property type="match status" value="1"/>
</dbReference>
<dbReference type="GO" id="GO:0005576">
    <property type="term" value="C:extracellular region"/>
    <property type="evidence" value="ECO:0007669"/>
    <property type="project" value="UniProtKB-SubCell"/>
</dbReference>
<dbReference type="InterPro" id="IPR036383">
    <property type="entry name" value="TSP1_rpt_sf"/>
</dbReference>
<dbReference type="PROSITE" id="PS50092">
    <property type="entry name" value="TSP1"/>
    <property type="match status" value="1"/>
</dbReference>
<evidence type="ECO:0000313" key="4">
    <source>
        <dbReference type="EMBL" id="RZF41390.1"/>
    </source>
</evidence>
<dbReference type="SUPFAM" id="SSF82895">
    <property type="entry name" value="TSP-1 type 1 repeat"/>
    <property type="match status" value="1"/>
</dbReference>
<evidence type="ECO:0000256" key="1">
    <source>
        <dbReference type="ARBA" id="ARBA00004613"/>
    </source>
</evidence>
<sequence>MQMSGMRLSVRHLVTGDADWRFTAVAAAAAAAAFLRYANRPRLTTVVDGETVAEASNETSSEFESDVESDLKELENERQLWEREDEQQEVESGIWSGWSEWSPCSRTCDGGAAFQLRRCNAISGCKGQAIRYRICNMQPCPDVVDFREHQCSSYNEIPYNDQMLFWKPHYNDENPCALTCISNTGVVAKLADSVRDGTRWRPGSLDMCIEAKCQANTPAVTVRIPSQPRLNASPTVVTLYGISSLQDNDPLINIA</sequence>
<dbReference type="InParanoid" id="A0A482X7J8"/>
<evidence type="ECO:0000313" key="5">
    <source>
        <dbReference type="Proteomes" id="UP000291343"/>
    </source>
</evidence>
<dbReference type="EMBL" id="QKKF02016774">
    <property type="protein sequence ID" value="RZF41390.1"/>
    <property type="molecule type" value="Genomic_DNA"/>
</dbReference>
<accession>A0A482X7J8</accession>
<comment type="subcellular location">
    <subcellularLocation>
        <location evidence="1">Secreted</location>
    </subcellularLocation>
</comment>
<dbReference type="Pfam" id="PF00090">
    <property type="entry name" value="TSP_1"/>
    <property type="match status" value="1"/>
</dbReference>
<dbReference type="SMART" id="SM00209">
    <property type="entry name" value="TSP1"/>
    <property type="match status" value="1"/>
</dbReference>
<dbReference type="STRING" id="195883.A0A482X7J8"/>
<proteinExistence type="predicted"/>
<dbReference type="AlphaFoldDB" id="A0A482X7J8"/>
<organism evidence="4 5">
    <name type="scientific">Laodelphax striatellus</name>
    <name type="common">Small brown planthopper</name>
    <name type="synonym">Delphax striatella</name>
    <dbReference type="NCBI Taxonomy" id="195883"/>
    <lineage>
        <taxon>Eukaryota</taxon>
        <taxon>Metazoa</taxon>
        <taxon>Ecdysozoa</taxon>
        <taxon>Arthropoda</taxon>
        <taxon>Hexapoda</taxon>
        <taxon>Insecta</taxon>
        <taxon>Pterygota</taxon>
        <taxon>Neoptera</taxon>
        <taxon>Paraneoptera</taxon>
        <taxon>Hemiptera</taxon>
        <taxon>Auchenorrhyncha</taxon>
        <taxon>Fulgoroidea</taxon>
        <taxon>Delphacidae</taxon>
        <taxon>Criomorphinae</taxon>
        <taxon>Laodelphax</taxon>
    </lineage>
</organism>
<reference evidence="4 5" key="1">
    <citation type="journal article" date="2017" name="Gigascience">
        <title>Genome sequence of the small brown planthopper, Laodelphax striatellus.</title>
        <authorList>
            <person name="Zhu J."/>
            <person name="Jiang F."/>
            <person name="Wang X."/>
            <person name="Yang P."/>
            <person name="Bao Y."/>
            <person name="Zhao W."/>
            <person name="Wang W."/>
            <person name="Lu H."/>
            <person name="Wang Q."/>
            <person name="Cui N."/>
            <person name="Li J."/>
            <person name="Chen X."/>
            <person name="Luo L."/>
            <person name="Yu J."/>
            <person name="Kang L."/>
            <person name="Cui F."/>
        </authorList>
    </citation>
    <scope>NUCLEOTIDE SEQUENCE [LARGE SCALE GENOMIC DNA]</scope>
    <source>
        <strain evidence="4">Lst14</strain>
    </source>
</reference>
<keyword evidence="2" id="KW-0964">Secreted</keyword>
<evidence type="ECO:0000256" key="2">
    <source>
        <dbReference type="ARBA" id="ARBA00022525"/>
    </source>
</evidence>
<feature type="coiled-coil region" evidence="3">
    <location>
        <begin position="64"/>
        <end position="91"/>
    </location>
</feature>
<dbReference type="InterPro" id="IPR000884">
    <property type="entry name" value="TSP1_rpt"/>
</dbReference>
<keyword evidence="3" id="KW-0175">Coiled coil</keyword>
<protein>
    <recommendedName>
        <fullName evidence="6">ADAMTS cysteine-rich domain-containing protein</fullName>
    </recommendedName>
</protein>
<dbReference type="GO" id="GO:0031012">
    <property type="term" value="C:extracellular matrix"/>
    <property type="evidence" value="ECO:0007669"/>
    <property type="project" value="TreeGrafter"/>
</dbReference>
<gene>
    <name evidence="4" type="ORF">LSTR_LSTR000104</name>
</gene>